<sequence length="47" mass="5248">MVSHCLFTQVNLFVMIPTGKCDRTVFKEGGVGKLTSLVYTQVRKALM</sequence>
<dbReference type="KEGG" id="nsh:GXM_02662"/>
<keyword evidence="2" id="KW-1185">Reference proteome</keyword>
<gene>
    <name evidence="1" type="ORF">GXM_02662</name>
</gene>
<protein>
    <submittedName>
        <fullName evidence="1">Uncharacterized protein</fullName>
    </submittedName>
</protein>
<dbReference type="EMBL" id="CP045226">
    <property type="protein sequence ID" value="QFS45185.1"/>
    <property type="molecule type" value="Genomic_DNA"/>
</dbReference>
<reference evidence="1 2" key="1">
    <citation type="submission" date="2019-10" db="EMBL/GenBank/DDBJ databases">
        <title>Genomic and transcriptomic insights into the perfect genentic adaptation of a filamentous nitrogen-fixing cyanobacterium to rice fields.</title>
        <authorList>
            <person name="Chen Z."/>
        </authorList>
    </citation>
    <scope>NUCLEOTIDE SEQUENCE [LARGE SCALE GENOMIC DNA]</scope>
    <source>
        <strain evidence="1">CCNUC1</strain>
    </source>
</reference>
<name>A0A5P8VXP9_9NOSO</name>
<organism evidence="1 2">
    <name type="scientific">Nostoc sphaeroides CCNUC1</name>
    <dbReference type="NCBI Taxonomy" id="2653204"/>
    <lineage>
        <taxon>Bacteria</taxon>
        <taxon>Bacillati</taxon>
        <taxon>Cyanobacteriota</taxon>
        <taxon>Cyanophyceae</taxon>
        <taxon>Nostocales</taxon>
        <taxon>Nostocaceae</taxon>
        <taxon>Nostoc</taxon>
    </lineage>
</organism>
<dbReference type="Proteomes" id="UP000326678">
    <property type="component" value="Chromosome Gxm1"/>
</dbReference>
<evidence type="ECO:0000313" key="1">
    <source>
        <dbReference type="EMBL" id="QFS45185.1"/>
    </source>
</evidence>
<accession>A0A5P8VXP9</accession>
<dbReference type="AlphaFoldDB" id="A0A5P8VXP9"/>
<evidence type="ECO:0000313" key="2">
    <source>
        <dbReference type="Proteomes" id="UP000326678"/>
    </source>
</evidence>
<proteinExistence type="predicted"/>